<gene>
    <name evidence="2" type="ORF">B0T26DRAFT_30667</name>
</gene>
<dbReference type="Proteomes" id="UP001172101">
    <property type="component" value="Unassembled WGS sequence"/>
</dbReference>
<name>A0AA40BG55_9PEZI</name>
<feature type="compositionally biased region" description="Polar residues" evidence="1">
    <location>
        <begin position="42"/>
        <end position="62"/>
    </location>
</feature>
<proteinExistence type="predicted"/>
<sequence>MPSLSGRRWVCFGLLRMSISSISKARKYGTSSPSTRASISSGIGTDSRSVPSSTRQTPSTGSTYRWCGSRIWTSLVALSKVPGTIAHPAPSWTSGVGATTGACSRASSMATSTSYLRPIQSGARYPVSNFCGFAMPSRRSLRARWPPARSKTSLVASRPRTGWALPATRNWLRQSKRRVEWDVVDRHRLLQISTSTISFYAKTVPFYPPGPLRGDMGDICRKSHPAWVACNG</sequence>
<protein>
    <submittedName>
        <fullName evidence="2">Uncharacterized protein</fullName>
    </submittedName>
</protein>
<evidence type="ECO:0000313" key="3">
    <source>
        <dbReference type="Proteomes" id="UP001172101"/>
    </source>
</evidence>
<feature type="compositionally biased region" description="Low complexity" evidence="1">
    <location>
        <begin position="31"/>
        <end position="41"/>
    </location>
</feature>
<evidence type="ECO:0000256" key="1">
    <source>
        <dbReference type="SAM" id="MobiDB-lite"/>
    </source>
</evidence>
<comment type="caution">
    <text evidence="2">The sequence shown here is derived from an EMBL/GenBank/DDBJ whole genome shotgun (WGS) entry which is preliminary data.</text>
</comment>
<evidence type="ECO:0000313" key="2">
    <source>
        <dbReference type="EMBL" id="KAK0733637.1"/>
    </source>
</evidence>
<organism evidence="2 3">
    <name type="scientific">Lasiosphaeria miniovina</name>
    <dbReference type="NCBI Taxonomy" id="1954250"/>
    <lineage>
        <taxon>Eukaryota</taxon>
        <taxon>Fungi</taxon>
        <taxon>Dikarya</taxon>
        <taxon>Ascomycota</taxon>
        <taxon>Pezizomycotina</taxon>
        <taxon>Sordariomycetes</taxon>
        <taxon>Sordariomycetidae</taxon>
        <taxon>Sordariales</taxon>
        <taxon>Lasiosphaeriaceae</taxon>
        <taxon>Lasiosphaeria</taxon>
    </lineage>
</organism>
<dbReference type="AlphaFoldDB" id="A0AA40BG55"/>
<dbReference type="EMBL" id="JAUIRO010000001">
    <property type="protein sequence ID" value="KAK0733637.1"/>
    <property type="molecule type" value="Genomic_DNA"/>
</dbReference>
<dbReference type="RefSeq" id="XP_060302514.1">
    <property type="nucleotide sequence ID" value="XM_060434293.1"/>
</dbReference>
<dbReference type="GeneID" id="85317563"/>
<reference evidence="2" key="1">
    <citation type="submission" date="2023-06" db="EMBL/GenBank/DDBJ databases">
        <title>Genome-scale phylogeny and comparative genomics of the fungal order Sordariales.</title>
        <authorList>
            <consortium name="Lawrence Berkeley National Laboratory"/>
            <person name="Hensen N."/>
            <person name="Bonometti L."/>
            <person name="Westerberg I."/>
            <person name="Brannstrom I.O."/>
            <person name="Guillou S."/>
            <person name="Cros-Aarteil S."/>
            <person name="Calhoun S."/>
            <person name="Haridas S."/>
            <person name="Kuo A."/>
            <person name="Mondo S."/>
            <person name="Pangilinan J."/>
            <person name="Riley R."/>
            <person name="LaButti K."/>
            <person name="Andreopoulos B."/>
            <person name="Lipzen A."/>
            <person name="Chen C."/>
            <person name="Yanf M."/>
            <person name="Daum C."/>
            <person name="Ng V."/>
            <person name="Clum A."/>
            <person name="Steindorff A."/>
            <person name="Ohm R."/>
            <person name="Martin F."/>
            <person name="Silar P."/>
            <person name="Natvig D."/>
            <person name="Lalanne C."/>
            <person name="Gautier V."/>
            <person name="Ament-velasquez S.L."/>
            <person name="Kruys A."/>
            <person name="Hutchinson M.I."/>
            <person name="Powell A.J."/>
            <person name="Barry K."/>
            <person name="Miller A.N."/>
            <person name="Grigoriev I.V."/>
            <person name="Debuchy R."/>
            <person name="Gladieux P."/>
            <person name="Thoren M.H."/>
            <person name="Johannesson H."/>
        </authorList>
    </citation>
    <scope>NUCLEOTIDE SEQUENCE</scope>
    <source>
        <strain evidence="2">SMH2392-1A</strain>
    </source>
</reference>
<accession>A0AA40BG55</accession>
<feature type="region of interest" description="Disordered" evidence="1">
    <location>
        <begin position="27"/>
        <end position="62"/>
    </location>
</feature>
<keyword evidence="3" id="KW-1185">Reference proteome</keyword>